<keyword evidence="2" id="KW-0442">Lipid degradation</keyword>
<dbReference type="Gene3D" id="3.30.870.10">
    <property type="entry name" value="Endonuclease Chain A"/>
    <property type="match status" value="1"/>
</dbReference>
<protein>
    <recommendedName>
        <fullName evidence="4">PLD phosphodiesterase domain-containing protein</fullName>
    </recommendedName>
</protein>
<dbReference type="SUPFAM" id="SSF56024">
    <property type="entry name" value="Phospholipase D/nuclease"/>
    <property type="match status" value="1"/>
</dbReference>
<dbReference type="InterPro" id="IPR001736">
    <property type="entry name" value="PLipase_D/transphosphatidylase"/>
</dbReference>
<dbReference type="SMART" id="SM00155">
    <property type="entry name" value="PLDc"/>
    <property type="match status" value="1"/>
</dbReference>
<dbReference type="InterPro" id="IPR051406">
    <property type="entry name" value="PLD_domain"/>
</dbReference>
<evidence type="ECO:0000259" key="4">
    <source>
        <dbReference type="PROSITE" id="PS50035"/>
    </source>
</evidence>
<dbReference type="EMBL" id="BARV01025453">
    <property type="protein sequence ID" value="GAI44488.1"/>
    <property type="molecule type" value="Genomic_DNA"/>
</dbReference>
<dbReference type="PANTHER" id="PTHR43856:SF1">
    <property type="entry name" value="MITOCHONDRIAL CARDIOLIPIN HYDROLASE"/>
    <property type="match status" value="1"/>
</dbReference>
<evidence type="ECO:0000256" key="2">
    <source>
        <dbReference type="ARBA" id="ARBA00022963"/>
    </source>
</evidence>
<evidence type="ECO:0000313" key="5">
    <source>
        <dbReference type="EMBL" id="GAI44488.1"/>
    </source>
</evidence>
<evidence type="ECO:0000256" key="1">
    <source>
        <dbReference type="ARBA" id="ARBA00022801"/>
    </source>
</evidence>
<keyword evidence="1" id="KW-0378">Hydrolase</keyword>
<reference evidence="5" key="1">
    <citation type="journal article" date="2014" name="Front. Microbiol.">
        <title>High frequency of phylogenetically diverse reductive dehalogenase-homologous genes in deep subseafloor sedimentary metagenomes.</title>
        <authorList>
            <person name="Kawai M."/>
            <person name="Futagami T."/>
            <person name="Toyoda A."/>
            <person name="Takaki Y."/>
            <person name="Nishi S."/>
            <person name="Hori S."/>
            <person name="Arai W."/>
            <person name="Tsubouchi T."/>
            <person name="Morono Y."/>
            <person name="Uchiyama I."/>
            <person name="Ito T."/>
            <person name="Fujiyama A."/>
            <person name="Inagaki F."/>
            <person name="Takami H."/>
        </authorList>
    </citation>
    <scope>NUCLEOTIDE SEQUENCE</scope>
    <source>
        <strain evidence="5">Expedition CK06-06</strain>
    </source>
</reference>
<dbReference type="Gene3D" id="1.10.150.280">
    <property type="entry name" value="AF1531-like domain"/>
    <property type="match status" value="1"/>
</dbReference>
<feature type="domain" description="PLD phosphodiesterase" evidence="4">
    <location>
        <begin position="58"/>
        <end position="85"/>
    </location>
</feature>
<name>X1NLN2_9ZZZZ</name>
<sequence>INIAMYIFTDREIALPLAKARERGVKVRLYLDKDQVDYKYSQSRFLVQKGIKARISTNNYIMHHKFAIIDNRILLTGSYNWTFSANHRNDENLMVIDDPEIIEIFQNQFVNLWSNKYSLERTRQLYEIAEVDFLPTSPTPAKPEDKIININLTSLEELTNILQISEPLALKILNLRVELGGFKEPKDLLQIPELTNLDLREWVGEGIIFSNS</sequence>
<dbReference type="InterPro" id="IPR010994">
    <property type="entry name" value="RuvA_2-like"/>
</dbReference>
<dbReference type="PANTHER" id="PTHR43856">
    <property type="entry name" value="CARDIOLIPIN HYDROLASE"/>
    <property type="match status" value="1"/>
</dbReference>
<dbReference type="GO" id="GO:0016042">
    <property type="term" value="P:lipid catabolic process"/>
    <property type="evidence" value="ECO:0007669"/>
    <property type="project" value="UniProtKB-KW"/>
</dbReference>
<dbReference type="PROSITE" id="PS50035">
    <property type="entry name" value="PLD"/>
    <property type="match status" value="1"/>
</dbReference>
<dbReference type="Pfam" id="PF13091">
    <property type="entry name" value="PLDc_2"/>
    <property type="match status" value="1"/>
</dbReference>
<dbReference type="AlphaFoldDB" id="X1NLN2"/>
<gene>
    <name evidence="5" type="ORF">S06H3_41323</name>
</gene>
<proteinExistence type="predicted"/>
<feature type="non-terminal residue" evidence="5">
    <location>
        <position position="1"/>
    </location>
</feature>
<keyword evidence="3" id="KW-0443">Lipid metabolism</keyword>
<dbReference type="SUPFAM" id="SSF47781">
    <property type="entry name" value="RuvA domain 2-like"/>
    <property type="match status" value="1"/>
</dbReference>
<comment type="caution">
    <text evidence="5">The sequence shown here is derived from an EMBL/GenBank/DDBJ whole genome shotgun (WGS) entry which is preliminary data.</text>
</comment>
<dbReference type="InterPro" id="IPR025202">
    <property type="entry name" value="PLD-like_dom"/>
</dbReference>
<organism evidence="5">
    <name type="scientific">marine sediment metagenome</name>
    <dbReference type="NCBI Taxonomy" id="412755"/>
    <lineage>
        <taxon>unclassified sequences</taxon>
        <taxon>metagenomes</taxon>
        <taxon>ecological metagenomes</taxon>
    </lineage>
</organism>
<dbReference type="Pfam" id="PF12836">
    <property type="entry name" value="HHH_3"/>
    <property type="match status" value="1"/>
</dbReference>
<accession>X1NLN2</accession>
<dbReference type="GO" id="GO:0016891">
    <property type="term" value="F:RNA endonuclease activity producing 5'-phosphomonoesters, hydrolytic mechanism"/>
    <property type="evidence" value="ECO:0007669"/>
    <property type="project" value="TreeGrafter"/>
</dbReference>
<evidence type="ECO:0000256" key="3">
    <source>
        <dbReference type="ARBA" id="ARBA00023098"/>
    </source>
</evidence>